<reference evidence="7" key="3">
    <citation type="journal article" date="2019" name="J. ISSAAS">
        <title>Genomics, evolutionary history and diagnostics of the Alternaria alternata species group including apple and Asian pear pathotypes.</title>
        <authorList>
            <person name="Armitage A.D."/>
            <person name="Cockerton H.M."/>
            <person name="Sreenivasaprasad S."/>
            <person name="Woodhall J."/>
            <person name="Lane C."/>
            <person name="Harrison R.J."/>
            <person name="Clarkson J.P."/>
        </authorList>
    </citation>
    <scope>NUCLEOTIDE SEQUENCE</scope>
    <source>
        <strain evidence="7">FERA 1177</strain>
    </source>
</reference>
<feature type="domain" description="Nephrocystin 3-like N-terminal" evidence="5">
    <location>
        <begin position="472"/>
        <end position="634"/>
    </location>
</feature>
<dbReference type="SUPFAM" id="SSF53474">
    <property type="entry name" value="alpha/beta-Hydrolases"/>
    <property type="match status" value="1"/>
</dbReference>
<feature type="compositionally biased region" description="Low complexity" evidence="3">
    <location>
        <begin position="122"/>
        <end position="131"/>
    </location>
</feature>
<dbReference type="Proteomes" id="UP000077248">
    <property type="component" value="Unassembled WGS sequence"/>
</dbReference>
<comment type="pathway">
    <text evidence="1">Mycotoxin biosynthesis.</text>
</comment>
<reference evidence="9" key="2">
    <citation type="journal article" date="2019" name="bioRxiv">
        <title>Genomics, evolutionary history and diagnostics of the Alternaria alternata species group including apple and Asian pear pathotypes.</title>
        <authorList>
            <person name="Armitage A.D."/>
            <person name="Cockerton H.M."/>
            <person name="Sreenivasaprasad S."/>
            <person name="Woodhall J.W."/>
            <person name="Lane C.R."/>
            <person name="Harrison R.J."/>
            <person name="Clarkson J.P."/>
        </authorList>
    </citation>
    <scope>NUCLEOTIDE SEQUENCE [LARGE SCALE GENOMIC DNA]</scope>
    <source>
        <strain evidence="9">FERA 1177</strain>
    </source>
</reference>
<dbReference type="PANTHER" id="PTHR10039">
    <property type="entry name" value="AMELOGENIN"/>
    <property type="match status" value="1"/>
</dbReference>
<evidence type="ECO:0000259" key="4">
    <source>
        <dbReference type="Pfam" id="PF22939"/>
    </source>
</evidence>
<feature type="compositionally biased region" description="Basic residues" evidence="3">
    <location>
        <begin position="1"/>
        <end position="14"/>
    </location>
</feature>
<name>A0A177DS69_ALTAL</name>
<keyword evidence="8" id="KW-1185">Reference proteome</keyword>
<dbReference type="Pfam" id="PF22939">
    <property type="entry name" value="WHD_GPIID"/>
    <property type="match status" value="1"/>
</dbReference>
<dbReference type="InterPro" id="IPR015943">
    <property type="entry name" value="WD40/YVTN_repeat-like_dom_sf"/>
</dbReference>
<dbReference type="SUPFAM" id="SSF50978">
    <property type="entry name" value="WD40 repeat-like"/>
    <property type="match status" value="1"/>
</dbReference>
<evidence type="ECO:0000256" key="2">
    <source>
        <dbReference type="ARBA" id="ARBA00022737"/>
    </source>
</evidence>
<feature type="domain" description="GPI inositol-deacylase winged helix" evidence="4">
    <location>
        <begin position="747"/>
        <end position="818"/>
    </location>
</feature>
<evidence type="ECO:0000313" key="6">
    <source>
        <dbReference type="EMBL" id="OAG22060.1"/>
    </source>
</evidence>
<sequence>MDRLRKKISNKYKGRSQDGQISSSIQAVPYVPKVETAYTGQGLELNGNIGPLDTVAGAQKPASVQIDVVQHGETSLQNNGSSSISQELVGRGRLQSSDQAISTTPTDSERRRSSNLSPPPSSIGSGHRSGSFQSTTSNFVAVSNGSHTRSNSEQRRMNPLGLTVIHEPEHGHSLDIVLVHGLGGSSHSTWSKDHDPNYFWPHLWLPNDIGSARILSFGYDADWKSTSSRTVLNITDFAKELLFAMRFTKDENRDLEDLGIGDVPIIFIVHSMGGLVVKKAYILGQSDDEYSEMLKSVNAIMFLSTPHRGSNLAEILNRILSASLLRYSPKQYVADLQKNSPALEDINEQFRKFAPKLQIVSFYETLETAVGPKKVRILEKESAILGYPGEISRAMNADHHDVCKYYSPRDANYISMRDVLKTLVDRVRTMGISFRRSSSASSSASEALEALLSIQDPPSDDYSFFHDQWMPGTCEWILQEKMFRNWMEDTTQSSILWLHALPASGKSVLSSFIIDEIQAQNHTCQYYFFRFSEQAKRTVNGCLRSMAFQLSQEIPQYRRRLRDLSEEGLRLEKTDARTVWNRLFSNALPTLRQADPLYWVIDGLDEADSPQLLLSLLKGLQRSAIPIKLLVMSRDTPELRSEFDNLGNSVPVDILPITSKSQRDVQAYVESRMNTPRWNEDFKKEVTGRILERAEGNFLWVHLAIKEVLKRHTSDDIRQALENMPPGMEAMYHRMAIDIAKDMGPTDKQLAQRILTWAMFARRALTLKELEEALRPSFNRILDLRSTIAATCGFFVVVDMSENVTMIHQTARDYLTHASELDLFIDADETHVESFRQCMACLMDAGIRSKLNQTNAELKRDFVHYAATSWSYHLGLSKRISSAALLTLVQFLRRSHVLTWIRILASLRQLKVLVYASRTLTELISSKRTSRFEVALDEDQRDLLRLWAIDFVKIVGKFGSTLLYDPASIHNFIPEFCPQSSMVHCQFAKQKTFRSISVSGITNEKWDDSVAHMSVRRHRLSKLLCSRGHVAAVATDHQSHGLTLIWSSVNFEKKLSLIQGEYITASCFDSTGTRYLSCGVSRMKIWEIPSGRLILSANSPNDTTVLGVTFSEDRTRILAACENKTVQMLALDAQQPEWQLLSSLQESDAASLGNANSPCAMVFNPDGTQIAVAYRGFPLSVWSIEERRMIGRNSRYVEGRGFNGIIWPGVDTVSWNARYGSILGKYSDGCVFKWDPYEQTNDELRTPASLVQCSPDGLSFATCDNSGVVRLFNFQNFAMLYQLRCDASPRALTFSPDSRRFYEIRDTVCTAWEPAALADLQETGDQSEDQWETQSDISTLNESIQVVEEEDRITALAVASHSTFFCAGNEVGEVDLFNAEGMKIFNMWNSPRYMMIDLLVWDNSGKRLAIAELGGDVSVKQVSPPSTDSDVKWNVQPILNLNISSELGTVQQLLFSPDGKLLLLVRQNAVQVWSLEDKILISQYQGNSETGQHWINDPTDPQSLLAFDYGGISRFSWASLEAAKSIRYDDINNSIGKTTRIPSGSNHSVDQNQREARASPDLNYQTVNAYLAQDQSHVVVERTTKSAPQSHIILRVSELDSILRLKSTDATVSSFPDTAVRLIPEEVTKLVEVSLGVLAKDRFVFLDQDFWICTWKIGSIYAKDEPATAGSTAASKHVNNVENAGIVKKHFMLPRHWLNEESLPLLRLVESGKLFCPKGDEVAVIGTRLALAW</sequence>
<dbReference type="OMA" id="NEIMECH"/>
<dbReference type="InterPro" id="IPR036322">
    <property type="entry name" value="WD40_repeat_dom_sf"/>
</dbReference>
<dbReference type="SUPFAM" id="SSF82171">
    <property type="entry name" value="DPP6 N-terminal domain-like"/>
    <property type="match status" value="1"/>
</dbReference>
<dbReference type="InterPro" id="IPR056884">
    <property type="entry name" value="NPHP3-like_N"/>
</dbReference>
<dbReference type="InterPro" id="IPR054471">
    <property type="entry name" value="GPIID_WHD"/>
</dbReference>
<evidence type="ECO:0000313" key="9">
    <source>
        <dbReference type="Proteomes" id="UP000291422"/>
    </source>
</evidence>
<gene>
    <name evidence="7" type="ORF">AA0117_g191</name>
    <name evidence="6" type="ORF">CC77DRAFT_782028</name>
</gene>
<organism evidence="6 8">
    <name type="scientific">Alternaria alternata</name>
    <name type="common">Alternaria rot fungus</name>
    <name type="synonym">Torula alternata</name>
    <dbReference type="NCBI Taxonomy" id="5599"/>
    <lineage>
        <taxon>Eukaryota</taxon>
        <taxon>Fungi</taxon>
        <taxon>Dikarya</taxon>
        <taxon>Ascomycota</taxon>
        <taxon>Pezizomycotina</taxon>
        <taxon>Dothideomycetes</taxon>
        <taxon>Pleosporomycetidae</taxon>
        <taxon>Pleosporales</taxon>
        <taxon>Pleosporineae</taxon>
        <taxon>Pleosporaceae</taxon>
        <taxon>Alternaria</taxon>
        <taxon>Alternaria sect. Alternaria</taxon>
        <taxon>Alternaria alternata complex</taxon>
    </lineage>
</organism>
<evidence type="ECO:0000313" key="7">
    <source>
        <dbReference type="EMBL" id="RYN84480.1"/>
    </source>
</evidence>
<dbReference type="Proteomes" id="UP000291422">
    <property type="component" value="Unassembled WGS sequence"/>
</dbReference>
<dbReference type="PANTHER" id="PTHR10039:SF16">
    <property type="entry name" value="GPI INOSITOL-DEACYLASE"/>
    <property type="match status" value="1"/>
</dbReference>
<dbReference type="InterPro" id="IPR029058">
    <property type="entry name" value="AB_hydrolase_fold"/>
</dbReference>
<dbReference type="Gene3D" id="3.40.50.300">
    <property type="entry name" value="P-loop containing nucleotide triphosphate hydrolases"/>
    <property type="match status" value="1"/>
</dbReference>
<dbReference type="GeneID" id="29118743"/>
<dbReference type="RefSeq" id="XP_018387481.1">
    <property type="nucleotide sequence ID" value="XM_018533149.1"/>
</dbReference>
<dbReference type="SMART" id="SM00320">
    <property type="entry name" value="WD40"/>
    <property type="match status" value="6"/>
</dbReference>
<dbReference type="InterPro" id="IPR001680">
    <property type="entry name" value="WD40_rpt"/>
</dbReference>
<evidence type="ECO:0000259" key="5">
    <source>
        <dbReference type="Pfam" id="PF24883"/>
    </source>
</evidence>
<dbReference type="Pfam" id="PF24883">
    <property type="entry name" value="NPHP3_N"/>
    <property type="match status" value="1"/>
</dbReference>
<feature type="region of interest" description="Disordered" evidence="3">
    <location>
        <begin position="1"/>
        <end position="21"/>
    </location>
</feature>
<reference evidence="6 8" key="1">
    <citation type="submission" date="2016-05" db="EMBL/GenBank/DDBJ databases">
        <title>Comparative analysis of secretome profiles of manganese(II)-oxidizing ascomycete fungi.</title>
        <authorList>
            <consortium name="DOE Joint Genome Institute"/>
            <person name="Zeiner C.A."/>
            <person name="Purvine S.O."/>
            <person name="Zink E.M."/>
            <person name="Wu S."/>
            <person name="Pasa-Tolic L."/>
            <person name="Chaput D.L."/>
            <person name="Haridas S."/>
            <person name="Grigoriev I.V."/>
            <person name="Santelli C.M."/>
            <person name="Hansel C.M."/>
        </authorList>
    </citation>
    <scope>NUCLEOTIDE SEQUENCE [LARGE SCALE GENOMIC DNA]</scope>
    <source>
        <strain evidence="6 8">SRC1lrK2f</strain>
    </source>
</reference>
<dbReference type="EMBL" id="PDXD01000001">
    <property type="protein sequence ID" value="RYN84480.1"/>
    <property type="molecule type" value="Genomic_DNA"/>
</dbReference>
<proteinExistence type="predicted"/>
<dbReference type="VEuPathDB" id="FungiDB:CC77DRAFT_782028"/>
<dbReference type="Gene3D" id="2.130.10.10">
    <property type="entry name" value="YVTN repeat-like/Quinoprotein amine dehydrogenase"/>
    <property type="match status" value="3"/>
</dbReference>
<protein>
    <submittedName>
        <fullName evidence="6">Uncharacterized protein</fullName>
    </submittedName>
</protein>
<evidence type="ECO:0000256" key="1">
    <source>
        <dbReference type="ARBA" id="ARBA00004685"/>
    </source>
</evidence>
<keyword evidence="2" id="KW-0677">Repeat</keyword>
<dbReference type="KEGG" id="aalt:CC77DRAFT_782028"/>
<evidence type="ECO:0000256" key="3">
    <source>
        <dbReference type="SAM" id="MobiDB-lite"/>
    </source>
</evidence>
<dbReference type="InterPro" id="IPR027417">
    <property type="entry name" value="P-loop_NTPase"/>
</dbReference>
<dbReference type="EMBL" id="KV441475">
    <property type="protein sequence ID" value="OAG22060.1"/>
    <property type="molecule type" value="Genomic_DNA"/>
</dbReference>
<dbReference type="Gene3D" id="3.40.50.1820">
    <property type="entry name" value="alpha/beta hydrolase"/>
    <property type="match status" value="1"/>
</dbReference>
<feature type="region of interest" description="Disordered" evidence="3">
    <location>
        <begin position="73"/>
        <end position="134"/>
    </location>
</feature>
<feature type="compositionally biased region" description="Polar residues" evidence="3">
    <location>
        <begin position="94"/>
        <end position="106"/>
    </location>
</feature>
<accession>A0A177DS69</accession>
<feature type="compositionally biased region" description="Polar residues" evidence="3">
    <location>
        <begin position="73"/>
        <end position="86"/>
    </location>
</feature>
<dbReference type="SUPFAM" id="SSF52540">
    <property type="entry name" value="P-loop containing nucleoside triphosphate hydrolases"/>
    <property type="match status" value="1"/>
</dbReference>
<evidence type="ECO:0000313" key="8">
    <source>
        <dbReference type="Proteomes" id="UP000077248"/>
    </source>
</evidence>